<keyword evidence="2" id="KW-1185">Reference proteome</keyword>
<dbReference type="AlphaFoldDB" id="A0A3M8CSH3"/>
<accession>A0A3M8CSH3</accession>
<name>A0A3M8CSH3_9BACL</name>
<gene>
    <name evidence="1" type="ORF">EDM59_29310</name>
</gene>
<protein>
    <submittedName>
        <fullName evidence="1">Uncharacterized protein</fullName>
    </submittedName>
</protein>
<sequence>MCNTPSSFLFADECKKAMQGCNARMAFLHHRRHKAQEALAPAEKIPEDTNALAVVMLLKECV</sequence>
<evidence type="ECO:0000313" key="1">
    <source>
        <dbReference type="EMBL" id="RNB78742.1"/>
    </source>
</evidence>
<reference evidence="1 2" key="1">
    <citation type="submission" date="2018-10" db="EMBL/GenBank/DDBJ databases">
        <title>Phylogenomics of Brevibacillus.</title>
        <authorList>
            <person name="Dunlap C."/>
        </authorList>
    </citation>
    <scope>NUCLEOTIDE SEQUENCE [LARGE SCALE GENOMIC DNA]</scope>
    <source>
        <strain evidence="1 2">JCM 15774</strain>
    </source>
</reference>
<proteinExistence type="predicted"/>
<comment type="caution">
    <text evidence="1">The sequence shown here is derived from an EMBL/GenBank/DDBJ whole genome shotgun (WGS) entry which is preliminary data.</text>
</comment>
<organism evidence="1 2">
    <name type="scientific">Brevibacillus nitrificans</name>
    <dbReference type="NCBI Taxonomy" id="651560"/>
    <lineage>
        <taxon>Bacteria</taxon>
        <taxon>Bacillati</taxon>
        <taxon>Bacillota</taxon>
        <taxon>Bacilli</taxon>
        <taxon>Bacillales</taxon>
        <taxon>Paenibacillaceae</taxon>
        <taxon>Brevibacillus</taxon>
    </lineage>
</organism>
<dbReference type="EMBL" id="RHHU01000024">
    <property type="protein sequence ID" value="RNB78742.1"/>
    <property type="molecule type" value="Genomic_DNA"/>
</dbReference>
<dbReference type="Proteomes" id="UP000269573">
    <property type="component" value="Unassembled WGS sequence"/>
</dbReference>
<evidence type="ECO:0000313" key="2">
    <source>
        <dbReference type="Proteomes" id="UP000269573"/>
    </source>
</evidence>